<dbReference type="KEGG" id="pri:PRIO_0882"/>
<dbReference type="PATRIC" id="fig|1073571.4.peg.920"/>
<dbReference type="EMBL" id="LN831776">
    <property type="protein sequence ID" value="CQR52551.1"/>
    <property type="molecule type" value="Genomic_DNA"/>
</dbReference>
<gene>
    <name evidence="1" type="ORF">PRIO_0882</name>
</gene>
<sequence>MQLILLSQKTGNISQITISLDSGRMTGLRLIILPNWLRKMAVLNDGPRLFSISPTYFTQSILKILAEINMNWYIGWIRI</sequence>
<evidence type="ECO:0000313" key="2">
    <source>
        <dbReference type="Proteomes" id="UP000033163"/>
    </source>
</evidence>
<reference evidence="2" key="1">
    <citation type="submission" date="2015-03" db="EMBL/GenBank/DDBJ databases">
        <authorList>
            <person name="Wibberg D."/>
        </authorList>
    </citation>
    <scope>NUCLEOTIDE SEQUENCE [LARGE SCALE GENOMIC DNA]</scope>
</reference>
<dbReference type="Proteomes" id="UP000033163">
    <property type="component" value="Chromosome I"/>
</dbReference>
<dbReference type="AlphaFoldDB" id="A0A0E4H867"/>
<proteinExistence type="predicted"/>
<evidence type="ECO:0000313" key="1">
    <source>
        <dbReference type="EMBL" id="CQR52551.1"/>
    </source>
</evidence>
<dbReference type="HOGENOM" id="CLU_2602760_0_0_9"/>
<name>A0A0E4H867_9BACL</name>
<accession>A0A0E4H867</accession>
<organism evidence="1 2">
    <name type="scientific">Paenibacillus riograndensis SBR5</name>
    <dbReference type="NCBI Taxonomy" id="1073571"/>
    <lineage>
        <taxon>Bacteria</taxon>
        <taxon>Bacillati</taxon>
        <taxon>Bacillota</taxon>
        <taxon>Bacilli</taxon>
        <taxon>Bacillales</taxon>
        <taxon>Paenibacillaceae</taxon>
        <taxon>Paenibacillus</taxon>
        <taxon>Paenibacillus sonchi group</taxon>
    </lineage>
</organism>
<protein>
    <submittedName>
        <fullName evidence="1">Uncharacterized protein</fullName>
    </submittedName>
</protein>